<dbReference type="InterPro" id="IPR036909">
    <property type="entry name" value="Cyt_c-like_dom_sf"/>
</dbReference>
<evidence type="ECO:0000313" key="2">
    <source>
        <dbReference type="Proteomes" id="UP000253250"/>
    </source>
</evidence>
<evidence type="ECO:0000313" key="1">
    <source>
        <dbReference type="EMBL" id="RCN55873.1"/>
    </source>
</evidence>
<gene>
    <name evidence="1" type="ORF">C4900_08150</name>
</gene>
<dbReference type="SUPFAM" id="SSF46626">
    <property type="entry name" value="Cytochrome c"/>
    <property type="match status" value="1"/>
</dbReference>
<comment type="caution">
    <text evidence="1">The sequence shown here is derived from an EMBL/GenBank/DDBJ whole genome shotgun (WGS) entry which is preliminary data.</text>
</comment>
<dbReference type="PROSITE" id="PS51007">
    <property type="entry name" value="CYTC"/>
    <property type="match status" value="1"/>
</dbReference>
<protein>
    <submittedName>
        <fullName evidence="1">Uncharacterized protein</fullName>
    </submittedName>
</protein>
<dbReference type="Gene3D" id="1.10.760.10">
    <property type="entry name" value="Cytochrome c-like domain"/>
    <property type="match status" value="1"/>
</dbReference>
<dbReference type="STRING" id="163359.A9R16_13260"/>
<accession>A0A1C2G0P5</accession>
<organism evidence="1 2">
    <name type="scientific">Acidiferrobacter thiooxydans</name>
    <dbReference type="NCBI Taxonomy" id="163359"/>
    <lineage>
        <taxon>Bacteria</taxon>
        <taxon>Pseudomonadati</taxon>
        <taxon>Pseudomonadota</taxon>
        <taxon>Gammaproteobacteria</taxon>
        <taxon>Acidiferrobacterales</taxon>
        <taxon>Acidiferrobacteraceae</taxon>
        <taxon>Acidiferrobacter</taxon>
    </lineage>
</organism>
<name>A0A1C2G0P5_9GAMM</name>
<dbReference type="GO" id="GO:0009055">
    <property type="term" value="F:electron transfer activity"/>
    <property type="evidence" value="ECO:0007669"/>
    <property type="project" value="InterPro"/>
</dbReference>
<sequence>MDSRRIARYARGGLAGVALVWTGVGYAALPPVLAQAVARGAHIFNDDHFGSEVRSVADAASAFADMGSPRAHARFMTCAACHVHGGRTRGQLPDGRHIPSLRNAAAVFPRYSAKSHRIVTLEDQIRHCVKDGIKGRPPAFGGTTMVDLVSYLKSLATGRRMAIGGAFQ</sequence>
<proteinExistence type="predicted"/>
<dbReference type="EMBL" id="PSYR01000002">
    <property type="protein sequence ID" value="RCN55873.1"/>
    <property type="molecule type" value="Genomic_DNA"/>
</dbReference>
<dbReference type="Proteomes" id="UP000253250">
    <property type="component" value="Unassembled WGS sequence"/>
</dbReference>
<dbReference type="Pfam" id="PF21342">
    <property type="entry name" value="SoxA-TsdA_cyt-c"/>
    <property type="match status" value="1"/>
</dbReference>
<reference evidence="1 2" key="1">
    <citation type="submission" date="2018-02" db="EMBL/GenBank/DDBJ databases">
        <title>Insights into the biology of acidophilic members of the Acidiferrobacteraceae family derived from comparative genomic analyses.</title>
        <authorList>
            <person name="Issotta F."/>
            <person name="Thyssen C."/>
            <person name="Mena C."/>
            <person name="Moya A."/>
            <person name="Bellenberg S."/>
            <person name="Sproer C."/>
            <person name="Covarrubias P.C."/>
            <person name="Sand W."/>
            <person name="Quatrini R."/>
            <person name="Vera M."/>
        </authorList>
    </citation>
    <scope>NUCLEOTIDE SEQUENCE [LARGE SCALE GENOMIC DNA]</scope>
    <source>
        <strain evidence="2">m-1</strain>
    </source>
</reference>
<dbReference type="InterPro" id="IPR009056">
    <property type="entry name" value="Cyt_c-like_dom"/>
</dbReference>
<dbReference type="AlphaFoldDB" id="A0A1C2G0P5"/>
<dbReference type="OrthoDB" id="9779283at2"/>
<dbReference type="RefSeq" id="WP_065970896.1">
    <property type="nucleotide sequence ID" value="NZ_CP080624.1"/>
</dbReference>
<dbReference type="GO" id="GO:0020037">
    <property type="term" value="F:heme binding"/>
    <property type="evidence" value="ECO:0007669"/>
    <property type="project" value="InterPro"/>
</dbReference>
<keyword evidence="2" id="KW-1185">Reference proteome</keyword>